<keyword evidence="2" id="KW-1185">Reference proteome</keyword>
<dbReference type="Proteomes" id="UP000321617">
    <property type="component" value="Unassembled WGS sequence"/>
</dbReference>
<accession>A0A562URQ2</accession>
<sequence>MTGTERAAVRRLITGAAELGRLEPDRVKTLQETATVGDPLLAFDFLVSHLDDADAALPPEYFAKVVLAAYKLGVFDELDSETTSEPTIDGNRILRATIDRLDESVTYPA</sequence>
<organism evidence="1 2">
    <name type="scientific">Stackebrandtia albiflava</name>
    <dbReference type="NCBI Taxonomy" id="406432"/>
    <lineage>
        <taxon>Bacteria</taxon>
        <taxon>Bacillati</taxon>
        <taxon>Actinomycetota</taxon>
        <taxon>Actinomycetes</taxon>
        <taxon>Glycomycetales</taxon>
        <taxon>Glycomycetaceae</taxon>
        <taxon>Stackebrandtia</taxon>
    </lineage>
</organism>
<evidence type="ECO:0000313" key="1">
    <source>
        <dbReference type="EMBL" id="TWJ08289.1"/>
    </source>
</evidence>
<gene>
    <name evidence="1" type="ORF">LX16_4514</name>
</gene>
<dbReference type="AlphaFoldDB" id="A0A562URQ2"/>
<protein>
    <submittedName>
        <fullName evidence="1">Uncharacterized protein</fullName>
    </submittedName>
</protein>
<reference evidence="1 2" key="1">
    <citation type="journal article" date="2013" name="Stand. Genomic Sci.">
        <title>Genomic Encyclopedia of Type Strains, Phase I: The one thousand microbial genomes (KMG-I) project.</title>
        <authorList>
            <person name="Kyrpides N.C."/>
            <person name="Woyke T."/>
            <person name="Eisen J.A."/>
            <person name="Garrity G."/>
            <person name="Lilburn T.G."/>
            <person name="Beck B.J."/>
            <person name="Whitman W.B."/>
            <person name="Hugenholtz P."/>
            <person name="Klenk H.P."/>
        </authorList>
    </citation>
    <scope>NUCLEOTIDE SEQUENCE [LARGE SCALE GENOMIC DNA]</scope>
    <source>
        <strain evidence="1 2">DSM 45044</strain>
    </source>
</reference>
<dbReference type="OrthoDB" id="9876057at2"/>
<proteinExistence type="predicted"/>
<dbReference type="EMBL" id="VLLL01000008">
    <property type="protein sequence ID" value="TWJ08289.1"/>
    <property type="molecule type" value="Genomic_DNA"/>
</dbReference>
<dbReference type="RefSeq" id="WP_147142745.1">
    <property type="nucleotide sequence ID" value="NZ_BAABIJ010000004.1"/>
</dbReference>
<evidence type="ECO:0000313" key="2">
    <source>
        <dbReference type="Proteomes" id="UP000321617"/>
    </source>
</evidence>
<comment type="caution">
    <text evidence="1">The sequence shown here is derived from an EMBL/GenBank/DDBJ whole genome shotgun (WGS) entry which is preliminary data.</text>
</comment>
<name>A0A562URQ2_9ACTN</name>